<keyword evidence="8" id="KW-1133">Transmembrane helix</keyword>
<dbReference type="SUPFAM" id="SSF55874">
    <property type="entry name" value="ATPase domain of HSP90 chaperone/DNA topoisomerase II/histidine kinase"/>
    <property type="match status" value="1"/>
</dbReference>
<keyword evidence="12" id="KW-0067">ATP-binding</keyword>
<dbReference type="GO" id="GO:0004673">
    <property type="term" value="F:protein histidine kinase activity"/>
    <property type="evidence" value="ECO:0007669"/>
    <property type="project" value="UniProtKB-EC"/>
</dbReference>
<dbReference type="InterPro" id="IPR004358">
    <property type="entry name" value="Sig_transdc_His_kin-like_C"/>
</dbReference>
<evidence type="ECO:0000256" key="2">
    <source>
        <dbReference type="ARBA" id="ARBA00004370"/>
    </source>
</evidence>
<dbReference type="Pfam" id="PF02518">
    <property type="entry name" value="HATPase_c"/>
    <property type="match status" value="1"/>
</dbReference>
<dbReference type="InterPro" id="IPR036890">
    <property type="entry name" value="HATPase_C_sf"/>
</dbReference>
<evidence type="ECO:0000313" key="13">
    <source>
        <dbReference type="Proteomes" id="UP000824140"/>
    </source>
</evidence>
<proteinExistence type="predicted"/>
<evidence type="ECO:0000256" key="6">
    <source>
        <dbReference type="ARBA" id="ARBA00022692"/>
    </source>
</evidence>
<keyword evidence="5" id="KW-0808">Transferase</keyword>
<comment type="catalytic activity">
    <reaction evidence="1">
        <text>ATP + protein L-histidine = ADP + protein N-phospho-L-histidine.</text>
        <dbReference type="EC" id="2.7.13.3"/>
    </reaction>
</comment>
<dbReference type="InterPro" id="IPR005467">
    <property type="entry name" value="His_kinase_dom"/>
</dbReference>
<dbReference type="PANTHER" id="PTHR45436">
    <property type="entry name" value="SENSOR HISTIDINE KINASE YKOH"/>
    <property type="match status" value="1"/>
</dbReference>
<dbReference type="PANTHER" id="PTHR45436:SF5">
    <property type="entry name" value="SENSOR HISTIDINE KINASE TRCS"/>
    <property type="match status" value="1"/>
</dbReference>
<reference evidence="12" key="1">
    <citation type="submission" date="2020-10" db="EMBL/GenBank/DDBJ databases">
        <authorList>
            <person name="Gilroy R."/>
        </authorList>
    </citation>
    <scope>NUCLEOTIDE SEQUENCE</scope>
    <source>
        <strain evidence="12">13766</strain>
    </source>
</reference>
<evidence type="ECO:0000256" key="3">
    <source>
        <dbReference type="ARBA" id="ARBA00012438"/>
    </source>
</evidence>
<evidence type="ECO:0000256" key="5">
    <source>
        <dbReference type="ARBA" id="ARBA00022679"/>
    </source>
</evidence>
<dbReference type="InterPro" id="IPR050428">
    <property type="entry name" value="TCS_sensor_his_kinase"/>
</dbReference>
<dbReference type="Gene3D" id="3.30.565.10">
    <property type="entry name" value="Histidine kinase-like ATPase, C-terminal domain"/>
    <property type="match status" value="1"/>
</dbReference>
<keyword evidence="7" id="KW-0418">Kinase</keyword>
<comment type="caution">
    <text evidence="12">The sequence shown here is derived from an EMBL/GenBank/DDBJ whole genome shotgun (WGS) entry which is preliminary data.</text>
</comment>
<keyword evidence="4" id="KW-0597">Phosphoprotein</keyword>
<evidence type="ECO:0000256" key="1">
    <source>
        <dbReference type="ARBA" id="ARBA00000085"/>
    </source>
</evidence>
<evidence type="ECO:0000259" key="11">
    <source>
        <dbReference type="PROSITE" id="PS50109"/>
    </source>
</evidence>
<feature type="domain" description="Histidine kinase" evidence="11">
    <location>
        <begin position="1"/>
        <end position="101"/>
    </location>
</feature>
<evidence type="ECO:0000256" key="10">
    <source>
        <dbReference type="ARBA" id="ARBA00023136"/>
    </source>
</evidence>
<dbReference type="GO" id="GO:0005886">
    <property type="term" value="C:plasma membrane"/>
    <property type="evidence" value="ECO:0007669"/>
    <property type="project" value="TreeGrafter"/>
</dbReference>
<keyword evidence="12" id="KW-0547">Nucleotide-binding</keyword>
<dbReference type="EMBL" id="DVJN01000221">
    <property type="protein sequence ID" value="HIS93639.1"/>
    <property type="molecule type" value="Genomic_DNA"/>
</dbReference>
<evidence type="ECO:0000256" key="9">
    <source>
        <dbReference type="ARBA" id="ARBA00023012"/>
    </source>
</evidence>
<reference evidence="12" key="2">
    <citation type="journal article" date="2021" name="PeerJ">
        <title>Extensive microbial diversity within the chicken gut microbiome revealed by metagenomics and culture.</title>
        <authorList>
            <person name="Gilroy R."/>
            <person name="Ravi A."/>
            <person name="Getino M."/>
            <person name="Pursley I."/>
            <person name="Horton D.L."/>
            <person name="Alikhan N.F."/>
            <person name="Baker D."/>
            <person name="Gharbi K."/>
            <person name="Hall N."/>
            <person name="Watson M."/>
            <person name="Adriaenssens E.M."/>
            <person name="Foster-Nyarko E."/>
            <person name="Jarju S."/>
            <person name="Secka A."/>
            <person name="Antonio M."/>
            <person name="Oren A."/>
            <person name="Chaudhuri R.R."/>
            <person name="La Ragione R."/>
            <person name="Hildebrand F."/>
            <person name="Pallen M.J."/>
        </authorList>
    </citation>
    <scope>NUCLEOTIDE SEQUENCE</scope>
    <source>
        <strain evidence="12">13766</strain>
    </source>
</reference>
<evidence type="ECO:0000256" key="8">
    <source>
        <dbReference type="ARBA" id="ARBA00022989"/>
    </source>
</evidence>
<gene>
    <name evidence="12" type="ORF">IAA84_11555</name>
</gene>
<evidence type="ECO:0000256" key="4">
    <source>
        <dbReference type="ARBA" id="ARBA00022553"/>
    </source>
</evidence>
<dbReference type="InterPro" id="IPR003594">
    <property type="entry name" value="HATPase_dom"/>
</dbReference>
<dbReference type="GO" id="GO:0005524">
    <property type="term" value="F:ATP binding"/>
    <property type="evidence" value="ECO:0007669"/>
    <property type="project" value="UniProtKB-KW"/>
</dbReference>
<dbReference type="PROSITE" id="PS50109">
    <property type="entry name" value="HIS_KIN"/>
    <property type="match status" value="1"/>
</dbReference>
<comment type="subcellular location">
    <subcellularLocation>
        <location evidence="2">Membrane</location>
    </subcellularLocation>
</comment>
<keyword evidence="9" id="KW-0902">Two-component regulatory system</keyword>
<evidence type="ECO:0000313" key="12">
    <source>
        <dbReference type="EMBL" id="HIS93639.1"/>
    </source>
</evidence>
<dbReference type="Proteomes" id="UP000824140">
    <property type="component" value="Unassembled WGS sequence"/>
</dbReference>
<dbReference type="PRINTS" id="PR00344">
    <property type="entry name" value="BCTRLSENSOR"/>
</dbReference>
<dbReference type="GO" id="GO:0000160">
    <property type="term" value="P:phosphorelay signal transduction system"/>
    <property type="evidence" value="ECO:0007669"/>
    <property type="project" value="UniProtKB-KW"/>
</dbReference>
<dbReference type="AlphaFoldDB" id="A0A9D1G236"/>
<accession>A0A9D1G236</accession>
<dbReference type="EC" id="2.7.13.3" evidence="3"/>
<organism evidence="12 13">
    <name type="scientific">Candidatus Alectryocaccomicrobium excrementavium</name>
    <dbReference type="NCBI Taxonomy" id="2840668"/>
    <lineage>
        <taxon>Bacteria</taxon>
        <taxon>Bacillati</taxon>
        <taxon>Bacillota</taxon>
        <taxon>Clostridia</taxon>
        <taxon>Candidatus Alectryocaccomicrobium</taxon>
    </lineage>
</organism>
<keyword evidence="6" id="KW-0812">Transmembrane</keyword>
<evidence type="ECO:0000256" key="7">
    <source>
        <dbReference type="ARBA" id="ARBA00022777"/>
    </source>
</evidence>
<protein>
    <recommendedName>
        <fullName evidence="3">histidine kinase</fullName>
        <ecNumber evidence="3">2.7.13.3</ecNumber>
    </recommendedName>
</protein>
<name>A0A9D1G236_9FIRM</name>
<sequence>MHILDIVQNSISAGATIIEILIRIDTVADRLAFAVKDDGCGMSEEMVARVISPFTTSRTTRKVGLGIPLIKQLADMTNGRFALQSRVGEGTVLQAEFQLSHLDLPPMGDLVGTMQSLLISAPESPEFVLTYEKNGKSFVFDTREVRAALGGLPLNLPDVLAWVKDFLTENIMEVETQ</sequence>
<keyword evidence="10" id="KW-0472">Membrane</keyword>